<name>A0A563DWV6_9MICO</name>
<gene>
    <name evidence="3" type="ORF">FGL98_17190</name>
</gene>
<evidence type="ECO:0000256" key="2">
    <source>
        <dbReference type="ARBA" id="ARBA00023235"/>
    </source>
</evidence>
<evidence type="ECO:0000313" key="3">
    <source>
        <dbReference type="EMBL" id="TWP34451.1"/>
    </source>
</evidence>
<protein>
    <submittedName>
        <fullName evidence="3">Aspartate/glutamate racemase family protein</fullName>
    </submittedName>
</protein>
<dbReference type="EMBL" id="VCQV01000027">
    <property type="protein sequence ID" value="TWP34451.1"/>
    <property type="molecule type" value="Genomic_DNA"/>
</dbReference>
<accession>A0A563DWV6</accession>
<proteinExistence type="inferred from homology"/>
<keyword evidence="2" id="KW-0413">Isomerase</keyword>
<comment type="caution">
    <text evidence="3">The sequence shown here is derived from an EMBL/GenBank/DDBJ whole genome shotgun (WGS) entry which is preliminary data.</text>
</comment>
<dbReference type="InterPro" id="IPR001920">
    <property type="entry name" value="Asp/Glu_race"/>
</dbReference>
<dbReference type="NCBIfam" id="TIGR00035">
    <property type="entry name" value="asp_race"/>
    <property type="match status" value="1"/>
</dbReference>
<comment type="similarity">
    <text evidence="1">Belongs to the aspartate/glutamate racemases family.</text>
</comment>
<evidence type="ECO:0000313" key="4">
    <source>
        <dbReference type="Proteomes" id="UP000320244"/>
    </source>
</evidence>
<sequence>MTGARLGIVGGLGPLAGAHFYRRLIELTPAEVDEDHLAVVLISQPSIPSRRKFLADQGPSPAPALQQVVRELESLGCDLIAIPSSTTHAFYDDMAAAVHTPILHLLAEVAAALRSAGAHRPAMLATQATIDTGIYQPHFRPDLRPLYPPPTVQNKIEALINAVKRGDDVKPLSAEISNVVSGPWTTPADSVLLACTETPLITPTTCSLPIFSATDILARAVLKRLRPEHSPATQCSYGWWT</sequence>
<dbReference type="Proteomes" id="UP000320244">
    <property type="component" value="Unassembled WGS sequence"/>
</dbReference>
<dbReference type="AlphaFoldDB" id="A0A563DWV6"/>
<reference evidence="3 4" key="1">
    <citation type="submission" date="2019-05" db="EMBL/GenBank/DDBJ databases">
        <authorList>
            <person name="Lee S.D."/>
        </authorList>
    </citation>
    <scope>NUCLEOTIDE SEQUENCE [LARGE SCALE GENOMIC DNA]</scope>
    <source>
        <strain evidence="3 4">C5-26</strain>
    </source>
</reference>
<dbReference type="Pfam" id="PF01177">
    <property type="entry name" value="Asp_Glu_race"/>
    <property type="match status" value="1"/>
</dbReference>
<dbReference type="InterPro" id="IPR004380">
    <property type="entry name" value="Asp_race"/>
</dbReference>
<dbReference type="SUPFAM" id="SSF53681">
    <property type="entry name" value="Aspartate/glutamate racemase"/>
    <property type="match status" value="2"/>
</dbReference>
<keyword evidence="4" id="KW-1185">Reference proteome</keyword>
<reference evidence="3 4" key="2">
    <citation type="submission" date="2019-08" db="EMBL/GenBank/DDBJ databases">
        <title>Jejuicoccus antrihumi gen. nov., sp. nov., a new member of the family Dermacoccaceae isolated from a cave.</title>
        <authorList>
            <person name="Schumann P."/>
            <person name="Kim I.S."/>
        </authorList>
    </citation>
    <scope>NUCLEOTIDE SEQUENCE [LARGE SCALE GENOMIC DNA]</scope>
    <source>
        <strain evidence="3 4">C5-26</strain>
    </source>
</reference>
<dbReference type="Gene3D" id="3.40.50.1860">
    <property type="match status" value="2"/>
</dbReference>
<dbReference type="GO" id="GO:0047661">
    <property type="term" value="F:amino-acid racemase activity"/>
    <property type="evidence" value="ECO:0007669"/>
    <property type="project" value="InterPro"/>
</dbReference>
<dbReference type="RefSeq" id="WP_146318715.1">
    <property type="nucleotide sequence ID" value="NZ_VCQV01000027.1"/>
</dbReference>
<dbReference type="OrthoDB" id="9803739at2"/>
<dbReference type="InterPro" id="IPR015942">
    <property type="entry name" value="Asp/Glu/hydantoin_racemase"/>
</dbReference>
<organism evidence="3 4">
    <name type="scientific">Leekyejoonella antrihumi</name>
    <dbReference type="NCBI Taxonomy" id="1660198"/>
    <lineage>
        <taxon>Bacteria</taxon>
        <taxon>Bacillati</taxon>
        <taxon>Actinomycetota</taxon>
        <taxon>Actinomycetes</taxon>
        <taxon>Micrococcales</taxon>
        <taxon>Dermacoccaceae</taxon>
        <taxon>Leekyejoonella</taxon>
    </lineage>
</organism>
<dbReference type="PANTHER" id="PTHR21198:SF7">
    <property type="entry name" value="ASPARTATE-GLUTAMATE RACEMASE FAMILY"/>
    <property type="match status" value="1"/>
</dbReference>
<evidence type="ECO:0000256" key="1">
    <source>
        <dbReference type="ARBA" id="ARBA00007847"/>
    </source>
</evidence>
<dbReference type="PANTHER" id="PTHR21198">
    <property type="entry name" value="GLUTAMATE RACEMASE"/>
    <property type="match status" value="1"/>
</dbReference>